<evidence type="ECO:0000259" key="5">
    <source>
        <dbReference type="SMART" id="SM00062"/>
    </source>
</evidence>
<evidence type="ECO:0000256" key="1">
    <source>
        <dbReference type="ARBA" id="ARBA00010333"/>
    </source>
</evidence>
<keyword evidence="7" id="KW-1185">Reference proteome</keyword>
<evidence type="ECO:0000313" key="7">
    <source>
        <dbReference type="Proteomes" id="UP001139516"/>
    </source>
</evidence>
<dbReference type="CDD" id="cd13688">
    <property type="entry name" value="PBP2_GltI_DEBP"/>
    <property type="match status" value="1"/>
</dbReference>
<dbReference type="Proteomes" id="UP001139516">
    <property type="component" value="Unassembled WGS sequence"/>
</dbReference>
<proteinExistence type="inferred from homology"/>
<dbReference type="GO" id="GO:0030288">
    <property type="term" value="C:outer membrane-bounded periplasmic space"/>
    <property type="evidence" value="ECO:0007669"/>
    <property type="project" value="TreeGrafter"/>
</dbReference>
<dbReference type="InterPro" id="IPR001638">
    <property type="entry name" value="Solute-binding_3/MltF_N"/>
</dbReference>
<evidence type="ECO:0000256" key="4">
    <source>
        <dbReference type="SAM" id="Phobius"/>
    </source>
</evidence>
<dbReference type="GO" id="GO:0005576">
    <property type="term" value="C:extracellular region"/>
    <property type="evidence" value="ECO:0007669"/>
    <property type="project" value="TreeGrafter"/>
</dbReference>
<accession>A0A9X1YBM0</accession>
<reference evidence="6" key="1">
    <citation type="submission" date="2022-04" db="EMBL/GenBank/DDBJ databases">
        <title>Roseomonas acroporae sp. nov., isolated from coral Acropora digitifera.</title>
        <authorList>
            <person name="Sun H."/>
        </authorList>
    </citation>
    <scope>NUCLEOTIDE SEQUENCE</scope>
    <source>
        <strain evidence="6">NAR14</strain>
    </source>
</reference>
<comment type="similarity">
    <text evidence="1">Belongs to the bacterial solute-binding protein 3 family.</text>
</comment>
<feature type="domain" description="Solute-binding protein family 3/N-terminal" evidence="5">
    <location>
        <begin position="90"/>
        <end position="321"/>
    </location>
</feature>
<protein>
    <submittedName>
        <fullName evidence="6">Amino acid ABC transporter substrate-binding protein</fullName>
    </submittedName>
</protein>
<comment type="caution">
    <text evidence="6">The sequence shown here is derived from an EMBL/GenBank/DDBJ whole genome shotgun (WGS) entry which is preliminary data.</text>
</comment>
<evidence type="ECO:0000256" key="3">
    <source>
        <dbReference type="ARBA" id="ARBA00022729"/>
    </source>
</evidence>
<dbReference type="EMBL" id="JALPRX010000071">
    <property type="protein sequence ID" value="MCK8785975.1"/>
    <property type="molecule type" value="Genomic_DNA"/>
</dbReference>
<dbReference type="PANTHER" id="PTHR30085:SF2">
    <property type="entry name" value="GLUTAMATE_ASPARTATE IMPORT SOLUTE-BINDING PROTEIN"/>
    <property type="match status" value="1"/>
</dbReference>
<keyword evidence="2" id="KW-0813">Transport</keyword>
<keyword evidence="3" id="KW-0732">Signal</keyword>
<name>A0A9X1YBM0_9PROT</name>
<evidence type="ECO:0000256" key="2">
    <source>
        <dbReference type="ARBA" id="ARBA00022448"/>
    </source>
</evidence>
<sequence length="347" mass="36719">MSAVPAVSPAAAPAAAMPATGPALAMRRMGRALAGRARGLGAALIWTIAWTIPWALALPTAPARAQDASPSAGSPATLSGTLREAAARGSLRLGYRESSLPFSFLDARRQPVGYSIDLCLAVVAAAREALGRDLAVEWRPVTPASRIPALLGGLIDLECGSTTSNAERERQVAFSPIIFVAGTRLMVPRGSPVRRFADLAGRNVVVTAGTTNAEALRSLAERQRIPINLVAAPDHAQSFARLVAGEVDAFATDDVLLQGLLATSPEGDRFRVAGPLLSYEPYGLMFRRGDPTMADLVTRTFARLAASGELGDIYDRWFTRRLPGGELLNLPMGPQLTELFRMLGAPD</sequence>
<dbReference type="InterPro" id="IPR051455">
    <property type="entry name" value="Bact_solute-bind_prot3"/>
</dbReference>
<gene>
    <name evidence="6" type="ORF">M0638_16480</name>
</gene>
<feature type="transmembrane region" description="Helical" evidence="4">
    <location>
        <begin position="6"/>
        <end position="25"/>
    </location>
</feature>
<dbReference type="Pfam" id="PF00497">
    <property type="entry name" value="SBP_bac_3"/>
    <property type="match status" value="1"/>
</dbReference>
<keyword evidence="4" id="KW-1133">Transmembrane helix</keyword>
<evidence type="ECO:0000313" key="6">
    <source>
        <dbReference type="EMBL" id="MCK8785975.1"/>
    </source>
</evidence>
<keyword evidence="4" id="KW-0812">Transmembrane</keyword>
<dbReference type="RefSeq" id="WP_248668094.1">
    <property type="nucleotide sequence ID" value="NZ_JALPRX010000071.1"/>
</dbReference>
<keyword evidence="4" id="KW-0472">Membrane</keyword>
<dbReference type="AlphaFoldDB" id="A0A9X1YBM0"/>
<dbReference type="GO" id="GO:0006865">
    <property type="term" value="P:amino acid transport"/>
    <property type="evidence" value="ECO:0007669"/>
    <property type="project" value="TreeGrafter"/>
</dbReference>
<feature type="transmembrane region" description="Helical" evidence="4">
    <location>
        <begin position="37"/>
        <end position="56"/>
    </location>
</feature>
<dbReference type="PANTHER" id="PTHR30085">
    <property type="entry name" value="AMINO ACID ABC TRANSPORTER PERMEASE"/>
    <property type="match status" value="1"/>
</dbReference>
<dbReference type="Gene3D" id="3.40.190.10">
    <property type="entry name" value="Periplasmic binding protein-like II"/>
    <property type="match status" value="2"/>
</dbReference>
<dbReference type="SUPFAM" id="SSF53850">
    <property type="entry name" value="Periplasmic binding protein-like II"/>
    <property type="match status" value="1"/>
</dbReference>
<organism evidence="6 7">
    <name type="scientific">Roseomonas acroporae</name>
    <dbReference type="NCBI Taxonomy" id="2937791"/>
    <lineage>
        <taxon>Bacteria</taxon>
        <taxon>Pseudomonadati</taxon>
        <taxon>Pseudomonadota</taxon>
        <taxon>Alphaproteobacteria</taxon>
        <taxon>Acetobacterales</taxon>
        <taxon>Roseomonadaceae</taxon>
        <taxon>Roseomonas</taxon>
    </lineage>
</organism>
<dbReference type="SMART" id="SM00062">
    <property type="entry name" value="PBPb"/>
    <property type="match status" value="1"/>
</dbReference>